<name>A0A0D2JMD3_9CHLO</name>
<evidence type="ECO:0000313" key="3">
    <source>
        <dbReference type="Proteomes" id="UP000054498"/>
    </source>
</evidence>
<evidence type="ECO:0000256" key="1">
    <source>
        <dbReference type="SAM" id="MobiDB-lite"/>
    </source>
</evidence>
<evidence type="ECO:0000313" key="2">
    <source>
        <dbReference type="EMBL" id="KIZ00363.1"/>
    </source>
</evidence>
<dbReference type="RefSeq" id="XP_013899382.1">
    <property type="nucleotide sequence ID" value="XM_014043928.1"/>
</dbReference>
<reference evidence="2 3" key="1">
    <citation type="journal article" date="2013" name="BMC Genomics">
        <title>Reconstruction of the lipid metabolism for the microalga Monoraphidium neglectum from its genome sequence reveals characteristics suitable for biofuel production.</title>
        <authorList>
            <person name="Bogen C."/>
            <person name="Al-Dilaimi A."/>
            <person name="Albersmeier A."/>
            <person name="Wichmann J."/>
            <person name="Grundmann M."/>
            <person name="Rupp O."/>
            <person name="Lauersen K.J."/>
            <person name="Blifernez-Klassen O."/>
            <person name="Kalinowski J."/>
            <person name="Goesmann A."/>
            <person name="Mussgnug J.H."/>
            <person name="Kruse O."/>
        </authorList>
    </citation>
    <scope>NUCLEOTIDE SEQUENCE [LARGE SCALE GENOMIC DNA]</scope>
    <source>
        <strain evidence="2 3">SAG 48.87</strain>
    </source>
</reference>
<feature type="region of interest" description="Disordered" evidence="1">
    <location>
        <begin position="145"/>
        <end position="191"/>
    </location>
</feature>
<proteinExistence type="predicted"/>
<organism evidence="2 3">
    <name type="scientific">Monoraphidium neglectum</name>
    <dbReference type="NCBI Taxonomy" id="145388"/>
    <lineage>
        <taxon>Eukaryota</taxon>
        <taxon>Viridiplantae</taxon>
        <taxon>Chlorophyta</taxon>
        <taxon>core chlorophytes</taxon>
        <taxon>Chlorophyceae</taxon>
        <taxon>CS clade</taxon>
        <taxon>Sphaeropleales</taxon>
        <taxon>Selenastraceae</taxon>
        <taxon>Monoraphidium</taxon>
    </lineage>
</organism>
<dbReference type="GeneID" id="25740478"/>
<feature type="non-terminal residue" evidence="2">
    <location>
        <position position="1"/>
    </location>
</feature>
<dbReference type="AlphaFoldDB" id="A0A0D2JMD3"/>
<dbReference type="EMBL" id="KK101579">
    <property type="protein sequence ID" value="KIZ00363.1"/>
    <property type="molecule type" value="Genomic_DNA"/>
</dbReference>
<feature type="compositionally biased region" description="Basic and acidic residues" evidence="1">
    <location>
        <begin position="182"/>
        <end position="191"/>
    </location>
</feature>
<feature type="non-terminal residue" evidence="2">
    <location>
        <position position="191"/>
    </location>
</feature>
<feature type="region of interest" description="Disordered" evidence="1">
    <location>
        <begin position="1"/>
        <end position="81"/>
    </location>
</feature>
<feature type="compositionally biased region" description="Basic residues" evidence="1">
    <location>
        <begin position="1"/>
        <end position="14"/>
    </location>
</feature>
<feature type="compositionally biased region" description="Low complexity" evidence="1">
    <location>
        <begin position="15"/>
        <end position="25"/>
    </location>
</feature>
<feature type="compositionally biased region" description="Basic residues" evidence="1">
    <location>
        <begin position="34"/>
        <end position="44"/>
    </location>
</feature>
<keyword evidence="3" id="KW-1185">Reference proteome</keyword>
<dbReference type="Proteomes" id="UP000054498">
    <property type="component" value="Unassembled WGS sequence"/>
</dbReference>
<gene>
    <name evidence="2" type="ORF">MNEG_7602</name>
</gene>
<accession>A0A0D2JMD3</accession>
<sequence>PAARRRSRSGRRGRAPQGRGPPARAVASQVLLPRPRRQAGRRPRQQPVRGCGAAAGHSGRVRGGLGHTRLPPPSQALEQPGRQEAAAWRRLADAVPPLGAGRRRVALALAALGAGGSSRLGRRGGCRRVRRAQVGAGLCEELPADCRGRSEIPGPAGRRRRAADARRRGRGGDGGAAAQEVAPEHEDLAEL</sequence>
<dbReference type="KEGG" id="mng:MNEG_7602"/>
<protein>
    <submittedName>
        <fullName evidence="2">Uncharacterized protein</fullName>
    </submittedName>
</protein>